<dbReference type="EMBL" id="JAKLMC020000023">
    <property type="protein sequence ID" value="KAK5951016.1"/>
    <property type="molecule type" value="Genomic_DNA"/>
</dbReference>
<organism evidence="2 3">
    <name type="scientific">Knufia fluminis</name>
    <dbReference type="NCBI Taxonomy" id="191047"/>
    <lineage>
        <taxon>Eukaryota</taxon>
        <taxon>Fungi</taxon>
        <taxon>Dikarya</taxon>
        <taxon>Ascomycota</taxon>
        <taxon>Pezizomycotina</taxon>
        <taxon>Eurotiomycetes</taxon>
        <taxon>Chaetothyriomycetidae</taxon>
        <taxon>Chaetothyriales</taxon>
        <taxon>Trichomeriaceae</taxon>
        <taxon>Knufia</taxon>
    </lineage>
</organism>
<evidence type="ECO:0000313" key="3">
    <source>
        <dbReference type="Proteomes" id="UP001316803"/>
    </source>
</evidence>
<evidence type="ECO:0000313" key="2">
    <source>
        <dbReference type="EMBL" id="KAK5951016.1"/>
    </source>
</evidence>
<feature type="region of interest" description="Disordered" evidence="1">
    <location>
        <begin position="202"/>
        <end position="256"/>
    </location>
</feature>
<dbReference type="AlphaFoldDB" id="A0AAN8EP56"/>
<keyword evidence="3" id="KW-1185">Reference proteome</keyword>
<accession>A0AAN8EP56</accession>
<reference evidence="2 3" key="1">
    <citation type="submission" date="2022-12" db="EMBL/GenBank/DDBJ databases">
        <title>Genomic features and morphological characterization of a novel Knufia sp. strain isolated from spacecraft assembly facility.</title>
        <authorList>
            <person name="Teixeira M."/>
            <person name="Chander A.M."/>
            <person name="Stajich J.E."/>
            <person name="Venkateswaran K."/>
        </authorList>
    </citation>
    <scope>NUCLEOTIDE SEQUENCE [LARGE SCALE GENOMIC DNA]</scope>
    <source>
        <strain evidence="2 3">FJI-L2-BK-P2</strain>
    </source>
</reference>
<comment type="caution">
    <text evidence="2">The sequence shown here is derived from an EMBL/GenBank/DDBJ whole genome shotgun (WGS) entry which is preliminary data.</text>
</comment>
<feature type="compositionally biased region" description="Polar residues" evidence="1">
    <location>
        <begin position="246"/>
        <end position="256"/>
    </location>
</feature>
<evidence type="ECO:0000256" key="1">
    <source>
        <dbReference type="SAM" id="MobiDB-lite"/>
    </source>
</evidence>
<proteinExistence type="predicted"/>
<dbReference type="Proteomes" id="UP001316803">
    <property type="component" value="Unassembled WGS sequence"/>
</dbReference>
<name>A0AAN8EP56_9EURO</name>
<feature type="compositionally biased region" description="Basic and acidic residues" evidence="1">
    <location>
        <begin position="202"/>
        <end position="236"/>
    </location>
</feature>
<sequence>MASNYPDDIQFAGLVEAATAAADAHQRDLGKRKRGEENAYIPVSTDIAFAEQQQQQQQPKTPTLSNSAAVLFREPSEKSKKYSRPPLGKVFTSLELAPEPFLRLQNAAKGYMLSDEFPERRDVVGHKKHNNNNDQAKLKLYQCVEDFLQQDGTGEKFFGHSANVDVPDAPPRTFFWPDDRSRIIKALMPLLRKMVTNERQRVYAAETRKQDPKKAGEKNQKEPTGGSERDGSHDFDENLAPEIDPSLQQDSKMDQSSLVPIASAPEEVVSMPPNPGTITLRVNLVARQDGTRKRLVPEFSLSSDQAGTYEQFLDGLKNNFDALDSQFDMKALLPQEGLTSVKSQEDWLMAQLAVAAEEWMSGQLQIVIEV</sequence>
<gene>
    <name evidence="2" type="ORF">OHC33_008088</name>
</gene>
<protein>
    <submittedName>
        <fullName evidence="2">Uncharacterized protein</fullName>
    </submittedName>
</protein>